<dbReference type="GO" id="GO:0000155">
    <property type="term" value="F:phosphorelay sensor kinase activity"/>
    <property type="evidence" value="ECO:0007669"/>
    <property type="project" value="InterPro"/>
</dbReference>
<dbReference type="FunFam" id="3.30.450.20:FF:000099">
    <property type="entry name" value="Sensory box sensor histidine kinase"/>
    <property type="match status" value="1"/>
</dbReference>
<dbReference type="CDD" id="cd00130">
    <property type="entry name" value="PAS"/>
    <property type="match status" value="2"/>
</dbReference>
<keyword evidence="3 6" id="KW-0597">Phosphoprotein</keyword>
<dbReference type="SMART" id="SM00387">
    <property type="entry name" value="HATPase_c"/>
    <property type="match status" value="1"/>
</dbReference>
<dbReference type="Gene3D" id="2.10.70.100">
    <property type="match status" value="1"/>
</dbReference>
<evidence type="ECO:0000256" key="3">
    <source>
        <dbReference type="ARBA" id="ARBA00022553"/>
    </source>
</evidence>
<feature type="domain" description="Response regulatory" evidence="8">
    <location>
        <begin position="817"/>
        <end position="932"/>
    </location>
</feature>
<evidence type="ECO:0000256" key="5">
    <source>
        <dbReference type="ARBA" id="ARBA00022777"/>
    </source>
</evidence>
<protein>
    <recommendedName>
        <fullName evidence="2">histidine kinase</fullName>
        <ecNumber evidence="2">2.7.13.3</ecNumber>
    </recommendedName>
</protein>
<dbReference type="PROSITE" id="PS50112">
    <property type="entry name" value="PAS"/>
    <property type="match status" value="2"/>
</dbReference>
<dbReference type="SUPFAM" id="SSF55874">
    <property type="entry name" value="ATPase domain of HSP90 chaperone/DNA topoisomerase II/histidine kinase"/>
    <property type="match status" value="1"/>
</dbReference>
<keyword evidence="5" id="KW-0418">Kinase</keyword>
<feature type="domain" description="PAC" evidence="10">
    <location>
        <begin position="377"/>
        <end position="428"/>
    </location>
</feature>
<evidence type="ECO:0000259" key="10">
    <source>
        <dbReference type="PROSITE" id="PS50113"/>
    </source>
</evidence>
<feature type="domain" description="PAS" evidence="9">
    <location>
        <begin position="440"/>
        <end position="510"/>
    </location>
</feature>
<evidence type="ECO:0000259" key="9">
    <source>
        <dbReference type="PROSITE" id="PS50112"/>
    </source>
</evidence>
<evidence type="ECO:0000256" key="6">
    <source>
        <dbReference type="PROSITE-ProRule" id="PRU00169"/>
    </source>
</evidence>
<proteinExistence type="predicted"/>
<dbReference type="Pfam" id="PF00512">
    <property type="entry name" value="HisKA"/>
    <property type="match status" value="1"/>
</dbReference>
<evidence type="ECO:0000256" key="1">
    <source>
        <dbReference type="ARBA" id="ARBA00000085"/>
    </source>
</evidence>
<dbReference type="Gene3D" id="3.30.565.10">
    <property type="entry name" value="Histidine kinase-like ATPase, C-terminal domain"/>
    <property type="match status" value="1"/>
</dbReference>
<dbReference type="Gene3D" id="3.40.50.2300">
    <property type="match status" value="1"/>
</dbReference>
<dbReference type="OrthoDB" id="9792270at2"/>
<gene>
    <name evidence="11" type="ORF">DFR41_104107</name>
</gene>
<dbReference type="Pfam" id="PF08448">
    <property type="entry name" value="PAS_4"/>
    <property type="match status" value="1"/>
</dbReference>
<evidence type="ECO:0000259" key="7">
    <source>
        <dbReference type="PROSITE" id="PS50109"/>
    </source>
</evidence>
<keyword evidence="12" id="KW-1185">Reference proteome</keyword>
<dbReference type="Gene3D" id="1.10.287.130">
    <property type="match status" value="1"/>
</dbReference>
<accession>A0A370FGG6</accession>
<dbReference type="InterPro" id="IPR004358">
    <property type="entry name" value="Sig_transdc_His_kin-like_C"/>
</dbReference>
<dbReference type="InterPro" id="IPR013656">
    <property type="entry name" value="PAS_4"/>
</dbReference>
<dbReference type="SMART" id="SM00448">
    <property type="entry name" value="REC"/>
    <property type="match status" value="1"/>
</dbReference>
<dbReference type="InterPro" id="IPR001610">
    <property type="entry name" value="PAC"/>
</dbReference>
<dbReference type="PROSITE" id="PS50110">
    <property type="entry name" value="RESPONSE_REGULATORY"/>
    <property type="match status" value="1"/>
</dbReference>
<feature type="modified residue" description="4-aspartylphosphate" evidence="6">
    <location>
        <position position="867"/>
    </location>
</feature>
<dbReference type="InterPro" id="IPR052162">
    <property type="entry name" value="Sensor_kinase/Photoreceptor"/>
</dbReference>
<dbReference type="AlphaFoldDB" id="A0A370FGG6"/>
<dbReference type="Gene3D" id="3.30.450.20">
    <property type="entry name" value="PAS domain"/>
    <property type="match status" value="4"/>
</dbReference>
<dbReference type="InterPro" id="IPR003594">
    <property type="entry name" value="HATPase_dom"/>
</dbReference>
<dbReference type="PRINTS" id="PR00344">
    <property type="entry name" value="BCTRLSENSOR"/>
</dbReference>
<dbReference type="CDD" id="cd18161">
    <property type="entry name" value="REC_hyHK_blue-like"/>
    <property type="match status" value="1"/>
</dbReference>
<dbReference type="InterPro" id="IPR036097">
    <property type="entry name" value="HisK_dim/P_sf"/>
</dbReference>
<sequence length="939" mass="104343">MRAASVPTHWPFVRGECAALARALTHDCCPLGPPEQWPPTLRMLIDMMMPSQAEIVLFWGQDYVAFYNDTYAPTIGNKHPAAFGRPAREHWSELWDDLQPLLDRVLHFGETVAAQDRPFRINRHGQMEDVFFDISYSPVREHDGRICGVLCIVKETTARVNATRRLAASEAHLREMEEQWRLAQAAGGVGVFVLDIPGDTVTASPGFYRAFGLPAHAAPVPSSVLESLKVPGEAEGMSDTRSRSDGSAPLDVEYRIRRADDGRLRWIWRRAEIVRDSTGTPLLMRGVVQDVTVRHLAQATLRESEARFRALAQAVPNQVWTAGPDGALDWVNQQVLDYTGARPDELLGHRWLATLHPEDHSSMRAAWARACTGLTSYSTELRLRRYDGRWRWQLVRAQPVQGGDGSVRWIGTTTDIEDQKAAQAQLEAMNSTLAQRVEERTRDRDRLWQLSTDVMVIADLGGRILHVNPAWYAILGWREEELLGGQLLDYSHPEDLAAAEREFERLAQGIPTLRYEGRMRHRDGSYRTLSWTAVPDAPYLHAVGRDVTALRESEARLRHSQKMEAIGQLTGGIAHDFNNMLQGITGAIEVMRRRVAKGQTEGLERFMDSATQSAHRAASLVQRLLAFSRRQSLDPKPLDVNHLVRSMEEMLRRTLGEHVRLDVALDTQACLAVGDESQLESAILNLAINARDAMPSGGLLRIATAHLAVKDGEMEPLRPGHYVRITVADTGSGMPRDVLAKAFDPFFTTKPIGQGTGLGLSMVYGFAQQSGGHVRIDSVPDQGTRVDLYLPCSNEPPAEQPEASRDAGRPLATEGEVVLLVEDDPGVRLLVREVLVDLGYQTLEAADGPSALPILQSNRRIDLLVSDVGLPGLNGRQVAEIARQQRPGLRVLFMTGYAARAAIRSEFLAPGMDMIAKPFDIEELIERIRAMVGRGPTER</sequence>
<comment type="caution">
    <text evidence="11">The sequence shown here is derived from an EMBL/GenBank/DDBJ whole genome shotgun (WGS) entry which is preliminary data.</text>
</comment>
<name>A0A370FGG6_9BURK</name>
<dbReference type="SUPFAM" id="SSF47384">
    <property type="entry name" value="Homodimeric domain of signal transducing histidine kinase"/>
    <property type="match status" value="1"/>
</dbReference>
<dbReference type="Pfam" id="PF00072">
    <property type="entry name" value="Response_reg"/>
    <property type="match status" value="1"/>
</dbReference>
<dbReference type="InterPro" id="IPR036890">
    <property type="entry name" value="HATPase_C_sf"/>
</dbReference>
<dbReference type="InterPro" id="IPR035965">
    <property type="entry name" value="PAS-like_dom_sf"/>
</dbReference>
<dbReference type="InterPro" id="IPR013655">
    <property type="entry name" value="PAS_fold_3"/>
</dbReference>
<dbReference type="SMART" id="SM00086">
    <property type="entry name" value="PAC"/>
    <property type="match status" value="3"/>
</dbReference>
<comment type="catalytic activity">
    <reaction evidence="1">
        <text>ATP + protein L-histidine = ADP + protein N-phospho-L-histidine.</text>
        <dbReference type="EC" id="2.7.13.3"/>
    </reaction>
</comment>
<dbReference type="SUPFAM" id="SSF55785">
    <property type="entry name" value="PYP-like sensor domain (PAS domain)"/>
    <property type="match status" value="4"/>
</dbReference>
<keyword evidence="4" id="KW-0808">Transferase</keyword>
<evidence type="ECO:0000256" key="4">
    <source>
        <dbReference type="ARBA" id="ARBA00022679"/>
    </source>
</evidence>
<dbReference type="Pfam" id="PF08447">
    <property type="entry name" value="PAS_3"/>
    <property type="match status" value="3"/>
</dbReference>
<dbReference type="InterPro" id="IPR011006">
    <property type="entry name" value="CheY-like_superfamily"/>
</dbReference>
<dbReference type="SMART" id="SM00388">
    <property type="entry name" value="HisKA"/>
    <property type="match status" value="1"/>
</dbReference>
<dbReference type="InterPro" id="IPR005467">
    <property type="entry name" value="His_kinase_dom"/>
</dbReference>
<dbReference type="NCBIfam" id="TIGR00229">
    <property type="entry name" value="sensory_box"/>
    <property type="match status" value="2"/>
</dbReference>
<feature type="domain" description="PAC" evidence="10">
    <location>
        <begin position="250"/>
        <end position="303"/>
    </location>
</feature>
<evidence type="ECO:0000313" key="11">
    <source>
        <dbReference type="EMBL" id="RDI25053.1"/>
    </source>
</evidence>
<reference evidence="11 12" key="1">
    <citation type="submission" date="2018-07" db="EMBL/GenBank/DDBJ databases">
        <title>Genomic Encyclopedia of Type Strains, Phase IV (KMG-IV): sequencing the most valuable type-strain genomes for metagenomic binning, comparative biology and taxonomic classification.</title>
        <authorList>
            <person name="Goeker M."/>
        </authorList>
    </citation>
    <scope>NUCLEOTIDE SEQUENCE [LARGE SCALE GENOMIC DNA]</scope>
    <source>
        <strain evidence="11 12">DSM 21352</strain>
    </source>
</reference>
<feature type="domain" description="PAS" evidence="9">
    <location>
        <begin position="304"/>
        <end position="364"/>
    </location>
</feature>
<organism evidence="11 12">
    <name type="scientific">Pseudacidovorax intermedius</name>
    <dbReference type="NCBI Taxonomy" id="433924"/>
    <lineage>
        <taxon>Bacteria</taxon>
        <taxon>Pseudomonadati</taxon>
        <taxon>Pseudomonadota</taxon>
        <taxon>Betaproteobacteria</taxon>
        <taxon>Burkholderiales</taxon>
        <taxon>Comamonadaceae</taxon>
        <taxon>Pseudacidovorax</taxon>
    </lineage>
</organism>
<dbReference type="PANTHER" id="PTHR43304:SF1">
    <property type="entry name" value="PAC DOMAIN-CONTAINING PROTEIN"/>
    <property type="match status" value="1"/>
</dbReference>
<dbReference type="EC" id="2.7.13.3" evidence="2"/>
<dbReference type="Pfam" id="PF02518">
    <property type="entry name" value="HATPase_c"/>
    <property type="match status" value="1"/>
</dbReference>
<dbReference type="PROSITE" id="PS50109">
    <property type="entry name" value="HIS_KIN"/>
    <property type="match status" value="1"/>
</dbReference>
<dbReference type="SMART" id="SM00091">
    <property type="entry name" value="PAS"/>
    <property type="match status" value="3"/>
</dbReference>
<evidence type="ECO:0000313" key="12">
    <source>
        <dbReference type="Proteomes" id="UP000255265"/>
    </source>
</evidence>
<dbReference type="PROSITE" id="PS50113">
    <property type="entry name" value="PAC"/>
    <property type="match status" value="2"/>
</dbReference>
<dbReference type="InterPro" id="IPR000700">
    <property type="entry name" value="PAS-assoc_C"/>
</dbReference>
<evidence type="ECO:0000259" key="8">
    <source>
        <dbReference type="PROSITE" id="PS50110"/>
    </source>
</evidence>
<dbReference type="EMBL" id="QQAV01000004">
    <property type="protein sequence ID" value="RDI25053.1"/>
    <property type="molecule type" value="Genomic_DNA"/>
</dbReference>
<dbReference type="Proteomes" id="UP000255265">
    <property type="component" value="Unassembled WGS sequence"/>
</dbReference>
<dbReference type="PANTHER" id="PTHR43304">
    <property type="entry name" value="PHYTOCHROME-LIKE PROTEIN CPH1"/>
    <property type="match status" value="1"/>
</dbReference>
<dbReference type="InterPro" id="IPR000014">
    <property type="entry name" value="PAS"/>
</dbReference>
<dbReference type="InterPro" id="IPR003661">
    <property type="entry name" value="HisK_dim/P_dom"/>
</dbReference>
<evidence type="ECO:0000256" key="2">
    <source>
        <dbReference type="ARBA" id="ARBA00012438"/>
    </source>
</evidence>
<dbReference type="InterPro" id="IPR001789">
    <property type="entry name" value="Sig_transdc_resp-reg_receiver"/>
</dbReference>
<feature type="domain" description="Histidine kinase" evidence="7">
    <location>
        <begin position="572"/>
        <end position="794"/>
    </location>
</feature>
<dbReference type="SUPFAM" id="SSF52172">
    <property type="entry name" value="CheY-like"/>
    <property type="match status" value="1"/>
</dbReference>